<protein>
    <recommendedName>
        <fullName evidence="1">Dirigent protein</fullName>
    </recommendedName>
</protein>
<organism evidence="2 3">
    <name type="scientific">Vitis rotundifolia</name>
    <name type="common">Muscadine grape</name>
    <dbReference type="NCBI Taxonomy" id="103349"/>
    <lineage>
        <taxon>Eukaryota</taxon>
        <taxon>Viridiplantae</taxon>
        <taxon>Streptophyta</taxon>
        <taxon>Embryophyta</taxon>
        <taxon>Tracheophyta</taxon>
        <taxon>Spermatophyta</taxon>
        <taxon>Magnoliopsida</taxon>
        <taxon>eudicotyledons</taxon>
        <taxon>Gunneridae</taxon>
        <taxon>Pentapetalae</taxon>
        <taxon>rosids</taxon>
        <taxon>Vitales</taxon>
        <taxon>Vitaceae</taxon>
        <taxon>Viteae</taxon>
        <taxon>Vitis</taxon>
    </lineage>
</organism>
<keyword evidence="1" id="KW-0052">Apoplast</keyword>
<comment type="subcellular location">
    <subcellularLocation>
        <location evidence="1">Secreted</location>
        <location evidence="1">Extracellular space</location>
        <location evidence="1">Apoplast</location>
    </subcellularLocation>
</comment>
<dbReference type="Proteomes" id="UP001168098">
    <property type="component" value="Unassembled WGS sequence"/>
</dbReference>
<evidence type="ECO:0000313" key="2">
    <source>
        <dbReference type="EMBL" id="KAJ9695593.1"/>
    </source>
</evidence>
<gene>
    <name evidence="2" type="ORF">PVL29_010865</name>
</gene>
<comment type="similarity">
    <text evidence="1">Belongs to the plant dirigent protein family.</text>
</comment>
<dbReference type="AlphaFoldDB" id="A0AA38ZWE1"/>
<comment type="subunit">
    <text evidence="1">Homodimer.</text>
</comment>
<dbReference type="Pfam" id="PF03018">
    <property type="entry name" value="Dirigent"/>
    <property type="match status" value="1"/>
</dbReference>
<dbReference type="GO" id="GO:0048046">
    <property type="term" value="C:apoplast"/>
    <property type="evidence" value="ECO:0007669"/>
    <property type="project" value="UniProtKB-SubCell"/>
</dbReference>
<comment type="caution">
    <text evidence="2">The sequence shown here is derived from an EMBL/GenBank/DDBJ whole genome shotgun (WGS) entry which is preliminary data.</text>
</comment>
<name>A0AA38ZWE1_VITRO</name>
<evidence type="ECO:0000313" key="3">
    <source>
        <dbReference type="Proteomes" id="UP001168098"/>
    </source>
</evidence>
<dbReference type="EMBL" id="JARBHA010000008">
    <property type="protein sequence ID" value="KAJ9695593.1"/>
    <property type="molecule type" value="Genomic_DNA"/>
</dbReference>
<dbReference type="PANTHER" id="PTHR21495">
    <property type="entry name" value="NUCLEOPORIN-RELATED"/>
    <property type="match status" value="1"/>
</dbReference>
<reference evidence="2 3" key="1">
    <citation type="journal article" date="2023" name="BMC Biotechnol.">
        <title>Vitis rotundifolia cv Carlos genome sequencing.</title>
        <authorList>
            <person name="Huff M."/>
            <person name="Hulse-Kemp A."/>
            <person name="Scheffler B."/>
            <person name="Youngblood R."/>
            <person name="Simpson S."/>
            <person name="Babiker E."/>
            <person name="Staton M."/>
        </authorList>
    </citation>
    <scope>NUCLEOTIDE SEQUENCE [LARGE SCALE GENOMIC DNA]</scope>
    <source>
        <tissue evidence="2">Leaf</tissue>
    </source>
</reference>
<proteinExistence type="inferred from homology"/>
<sequence length="98" mass="10672">MVRQIDAEIFSTIVAAAASGSSEESHRFSRKFSPISIGLKEEKLSHLHFYFHDIVSGQQPTAVRVAEAAMTNKSGTVFMMDDLLTEGPEPSSKMVGKA</sequence>
<evidence type="ECO:0000256" key="1">
    <source>
        <dbReference type="RuleBase" id="RU363099"/>
    </source>
</evidence>
<keyword evidence="1" id="KW-0964">Secreted</keyword>
<dbReference type="InterPro" id="IPR004265">
    <property type="entry name" value="Dirigent"/>
</dbReference>
<accession>A0AA38ZWE1</accession>
<comment type="function">
    <text evidence="1">Dirigent proteins impart stereoselectivity on the phenoxy radical-coupling reaction, yielding optically active lignans from two molecules of coniferyl alcohol in the biosynthesis of lignans, flavonolignans, and alkaloids and thus plays a central role in plant secondary metabolism.</text>
</comment>
<keyword evidence="3" id="KW-1185">Reference proteome</keyword>